<proteinExistence type="predicted"/>
<keyword evidence="1" id="KW-0645">Protease</keyword>
<keyword evidence="5" id="KW-1185">Reference proteome</keyword>
<dbReference type="PROSITE" id="PS50994">
    <property type="entry name" value="INTEGRASE"/>
    <property type="match status" value="1"/>
</dbReference>
<feature type="compositionally biased region" description="Polar residues" evidence="2">
    <location>
        <begin position="208"/>
        <end position="222"/>
    </location>
</feature>
<dbReference type="Gene3D" id="3.30.420.10">
    <property type="entry name" value="Ribonuclease H-like superfamily/Ribonuclease H"/>
    <property type="match status" value="1"/>
</dbReference>
<reference evidence="4" key="1">
    <citation type="submission" date="2023-03" db="EMBL/GenBank/DDBJ databases">
        <title>Chromosome-scale reference genome and RAD-based genetic map of yellow starthistle (Centaurea solstitialis) reveal putative structural variation and QTLs associated with invader traits.</title>
        <authorList>
            <person name="Reatini B."/>
            <person name="Cang F.A."/>
            <person name="Jiang Q."/>
            <person name="Mckibben M.T.W."/>
            <person name="Barker M.S."/>
            <person name="Rieseberg L.H."/>
            <person name="Dlugosch K.M."/>
        </authorList>
    </citation>
    <scope>NUCLEOTIDE SEQUENCE</scope>
    <source>
        <strain evidence="4">CAN-66</strain>
        <tissue evidence="4">Leaf</tissue>
    </source>
</reference>
<feature type="region of interest" description="Disordered" evidence="2">
    <location>
        <begin position="794"/>
        <end position="835"/>
    </location>
</feature>
<evidence type="ECO:0000256" key="1">
    <source>
        <dbReference type="ARBA" id="ARBA00022750"/>
    </source>
</evidence>
<dbReference type="InterPro" id="IPR013103">
    <property type="entry name" value="RVT_2"/>
</dbReference>
<dbReference type="SUPFAM" id="SSF56672">
    <property type="entry name" value="DNA/RNA polymerases"/>
    <property type="match status" value="1"/>
</dbReference>
<feature type="compositionally biased region" description="Low complexity" evidence="2">
    <location>
        <begin position="794"/>
        <end position="815"/>
    </location>
</feature>
<dbReference type="GO" id="GO:0015074">
    <property type="term" value="P:DNA integration"/>
    <property type="evidence" value="ECO:0007669"/>
    <property type="project" value="InterPro"/>
</dbReference>
<dbReference type="InterPro" id="IPR025724">
    <property type="entry name" value="GAG-pre-integrase_dom"/>
</dbReference>
<feature type="compositionally biased region" description="Basic residues" evidence="2">
    <location>
        <begin position="227"/>
        <end position="241"/>
    </location>
</feature>
<feature type="domain" description="Integrase catalytic" evidence="3">
    <location>
        <begin position="527"/>
        <end position="692"/>
    </location>
</feature>
<name>A0AA38T402_9ASTR</name>
<dbReference type="Pfam" id="PF22936">
    <property type="entry name" value="Pol_BBD"/>
    <property type="match status" value="1"/>
</dbReference>
<dbReference type="Pfam" id="PF25597">
    <property type="entry name" value="SH3_retrovirus"/>
    <property type="match status" value="1"/>
</dbReference>
<dbReference type="Proteomes" id="UP001172457">
    <property type="component" value="Chromosome 5"/>
</dbReference>
<feature type="region of interest" description="Disordered" evidence="2">
    <location>
        <begin position="193"/>
        <end position="259"/>
    </location>
</feature>
<dbReference type="InterPro" id="IPR057670">
    <property type="entry name" value="SH3_retrovirus"/>
</dbReference>
<evidence type="ECO:0000256" key="2">
    <source>
        <dbReference type="SAM" id="MobiDB-lite"/>
    </source>
</evidence>
<dbReference type="GO" id="GO:0004190">
    <property type="term" value="F:aspartic-type endopeptidase activity"/>
    <property type="evidence" value="ECO:0007669"/>
    <property type="project" value="UniProtKB-KW"/>
</dbReference>
<organism evidence="4 5">
    <name type="scientific">Centaurea solstitialis</name>
    <name type="common">yellow star-thistle</name>
    <dbReference type="NCBI Taxonomy" id="347529"/>
    <lineage>
        <taxon>Eukaryota</taxon>
        <taxon>Viridiplantae</taxon>
        <taxon>Streptophyta</taxon>
        <taxon>Embryophyta</taxon>
        <taxon>Tracheophyta</taxon>
        <taxon>Spermatophyta</taxon>
        <taxon>Magnoliopsida</taxon>
        <taxon>eudicotyledons</taxon>
        <taxon>Gunneridae</taxon>
        <taxon>Pentapetalae</taxon>
        <taxon>asterids</taxon>
        <taxon>campanulids</taxon>
        <taxon>Asterales</taxon>
        <taxon>Asteraceae</taxon>
        <taxon>Carduoideae</taxon>
        <taxon>Cardueae</taxon>
        <taxon>Centaureinae</taxon>
        <taxon>Centaurea</taxon>
    </lineage>
</organism>
<dbReference type="PANTHER" id="PTHR11439">
    <property type="entry name" value="GAG-POL-RELATED RETROTRANSPOSON"/>
    <property type="match status" value="1"/>
</dbReference>
<dbReference type="InterPro" id="IPR054722">
    <property type="entry name" value="PolX-like_BBD"/>
</dbReference>
<gene>
    <name evidence="4" type="ORF">OSB04_020233</name>
</gene>
<keyword evidence="1" id="KW-0064">Aspartyl protease</keyword>
<evidence type="ECO:0000313" key="4">
    <source>
        <dbReference type="EMBL" id="KAJ9547690.1"/>
    </source>
</evidence>
<dbReference type="PANTHER" id="PTHR11439:SF524">
    <property type="entry name" value="RNA-DIRECTED DNA POLYMERASE, PROTEIN KINASE RLK-PELLE-DLSV FAMILY"/>
    <property type="match status" value="1"/>
</dbReference>
<accession>A0AA38T402</accession>
<dbReference type="InterPro" id="IPR001584">
    <property type="entry name" value="Integrase_cat-core"/>
</dbReference>
<protein>
    <recommendedName>
        <fullName evidence="3">Integrase catalytic domain-containing protein</fullName>
    </recommendedName>
</protein>
<sequence length="1395" mass="156599">MANDKDDASGSKPSSFHPALTVSNIRNFIPITLEIENVQYASWAELFKIHARAFQVLDHIIPPRDKDVDDTLWKRLDAIVLQWIYGTISTDLLHTILEPDASAERAWTHLQDIFQDNKSSRALANVGSPVSNQRLVLQLVSGLSEAYDGVATIIQQSDPLPPFYKARSMLTLEETRKAQQSTHATAPAAALYTSTPHPFADGKAAQQPPMSSPITHYDNNIDNRSNNRGRGRGRGRGRSRGGRGSYSSRNYQGYRWQNNQPQWSPMPPWYPSQWAIPPCPYPTTGPNPSWAPRPDGYTARPSSTAGILGPRPPQAYHMNQAPTVPTNIDQALHTLALNPPDDDWYMDTGATSHMTSDQGTLSRIFNSSLSSHITVGDGSPLPVTASGMTHLPSPYSSLSLKNVLVVPDLVKNLISVRQFTIDNNVSVEFDPCGFSVKDLKTGANLMRSNSHGNLYPLSLSPRQQAALYTTSSPSIWHLRLGHPGRTILSKLVSHHLISKLGSISSCICQSCQFGKHNKLPFYPSTSCSIAPFDLIHSDIWTSPVTSSCGYQYYLLFLDDFTNFVWVFPLAKKSHTFQIFMQFRAYIRTQFEKEIKGFQCDNGREYDNTSFRNLCAAHGIHLRFSCPYTSSQNGKAERKLQTLNKMARTLLFHAHVPPAFWPHSIQMAAYLHNILPNKRLSFYSPTQILYRKLPAYHHIRVFGCLCYPHTPSQTINKLQPRSVPCVFLGFPSNHRGYKCYDTLNRKILISRHVTFDESSFPFSQTISSPSRYTFLDSPIHPLVLNQLYHPDTRVSVSSPISTSTQPPPHSNSHSQSPVPPSLPIQDHPPTSTQTHRLAAMPTDTQTHAPHASHPMMTRSKLGISKPNQRYALLHTSPSISPLPTSHVSALKDTNWRLAMQDEYDALIKNATWELVPRPKDVNVIRCMWIFNHKFNSNGTLERHKARLVVNGRSQQVGVDCHETFSPVVKPATIRTVLTLALSKQWGIHQLDVKNAFLHGTLQETVFMHQPPGFKDMHRPDHVCRLRKSLYGLKQAPRAWYHRFATFVAKLGFSHSKSDNSLFVYRHGHDVAYLLLYVDDIILTASSDTLRRRIISRLGSEFAMKDLGPLSYFLGISVKQHQNGLFLSQSTYAKQILARANMSACNPTTTPVDPTSKLSATSGPPVKDPTLYRSLAGALQYLTFTRPDISYAVQQVCLFMHDPRESHLQALRRILRYIQGTIQFGLHLSSSPSLNLQAYTDADWGGCPDTRRSTSGYCVFLGDNLISWSSKRQPTLSRSSAEAEYRGVANVVAETCWLRNLLLELCCPLTKATMVYCDNVSAIYLSGNPVQHQRTKHIEMDIHFVREHVAKGQVRVMHVPSRFQFADIFTKGLPRVLFEDFRSSLNIRHPPVSTAGG</sequence>
<dbReference type="InterPro" id="IPR012337">
    <property type="entry name" value="RNaseH-like_sf"/>
</dbReference>
<dbReference type="Pfam" id="PF07727">
    <property type="entry name" value="RVT_2"/>
    <property type="match status" value="1"/>
</dbReference>
<evidence type="ECO:0000259" key="3">
    <source>
        <dbReference type="PROSITE" id="PS50994"/>
    </source>
</evidence>
<keyword evidence="1" id="KW-0378">Hydrolase</keyword>
<dbReference type="SUPFAM" id="SSF53098">
    <property type="entry name" value="Ribonuclease H-like"/>
    <property type="match status" value="1"/>
</dbReference>
<comment type="caution">
    <text evidence="4">The sequence shown here is derived from an EMBL/GenBank/DDBJ whole genome shotgun (WGS) entry which is preliminary data.</text>
</comment>
<feature type="compositionally biased region" description="Low complexity" evidence="2">
    <location>
        <begin position="245"/>
        <end position="255"/>
    </location>
</feature>
<dbReference type="CDD" id="cd09272">
    <property type="entry name" value="RNase_HI_RT_Ty1"/>
    <property type="match status" value="1"/>
</dbReference>
<dbReference type="Pfam" id="PF13976">
    <property type="entry name" value="gag_pre-integrs"/>
    <property type="match status" value="1"/>
</dbReference>
<dbReference type="InterPro" id="IPR036397">
    <property type="entry name" value="RNaseH_sf"/>
</dbReference>
<dbReference type="GO" id="GO:0003676">
    <property type="term" value="F:nucleic acid binding"/>
    <property type="evidence" value="ECO:0007669"/>
    <property type="project" value="InterPro"/>
</dbReference>
<dbReference type="EMBL" id="JARYMX010000005">
    <property type="protein sequence ID" value="KAJ9547690.1"/>
    <property type="molecule type" value="Genomic_DNA"/>
</dbReference>
<dbReference type="Pfam" id="PF00665">
    <property type="entry name" value="rve"/>
    <property type="match status" value="1"/>
</dbReference>
<dbReference type="InterPro" id="IPR043502">
    <property type="entry name" value="DNA/RNA_pol_sf"/>
</dbReference>
<evidence type="ECO:0000313" key="5">
    <source>
        <dbReference type="Proteomes" id="UP001172457"/>
    </source>
</evidence>